<name>A0A0E1WJH6_BURPE</name>
<keyword evidence="7 12" id="KW-0418">Kinase</keyword>
<dbReference type="GO" id="GO:0046872">
    <property type="term" value="F:metal ion binding"/>
    <property type="evidence" value="ECO:0007669"/>
    <property type="project" value="UniProtKB-KW"/>
</dbReference>
<feature type="binding site" evidence="12">
    <location>
        <position position="309"/>
    </location>
    <ligand>
        <name>K(+)</name>
        <dbReference type="ChEBI" id="CHEBI:29103"/>
    </ligand>
</feature>
<keyword evidence="8 12" id="KW-0067">ATP-binding</keyword>
<evidence type="ECO:0000256" key="12">
    <source>
        <dbReference type="HAMAP-Rule" id="MF_01987"/>
    </source>
</evidence>
<evidence type="ECO:0000256" key="2">
    <source>
        <dbReference type="ARBA" id="ARBA00012035"/>
    </source>
</evidence>
<dbReference type="CDD" id="cd01174">
    <property type="entry name" value="ribokinase"/>
    <property type="match status" value="1"/>
</dbReference>
<evidence type="ECO:0000259" key="13">
    <source>
        <dbReference type="Pfam" id="PF00294"/>
    </source>
</evidence>
<feature type="binding site" evidence="12">
    <location>
        <position position="270"/>
    </location>
    <ligand>
        <name>substrate</name>
    </ligand>
</feature>
<evidence type="ECO:0000256" key="3">
    <source>
        <dbReference type="ARBA" id="ARBA00016943"/>
    </source>
</evidence>
<feature type="binding site" evidence="12">
    <location>
        <position position="156"/>
    </location>
    <ligand>
        <name>substrate</name>
    </ligand>
</feature>
<comment type="catalytic activity">
    <reaction evidence="12">
        <text>D-ribose + ATP = D-ribose 5-phosphate + ADP + H(+)</text>
        <dbReference type="Rhea" id="RHEA:13697"/>
        <dbReference type="ChEBI" id="CHEBI:15378"/>
        <dbReference type="ChEBI" id="CHEBI:30616"/>
        <dbReference type="ChEBI" id="CHEBI:47013"/>
        <dbReference type="ChEBI" id="CHEBI:78346"/>
        <dbReference type="ChEBI" id="CHEBI:456216"/>
        <dbReference type="EC" id="2.7.1.15"/>
    </reaction>
</comment>
<evidence type="ECO:0000256" key="1">
    <source>
        <dbReference type="ARBA" id="ARBA00005380"/>
    </source>
</evidence>
<comment type="pathway">
    <text evidence="12">Carbohydrate metabolism; D-ribose degradation; D-ribose 5-phosphate from beta-D-ribopyranose: step 2/2.</text>
</comment>
<dbReference type="HAMAP" id="MF_01987">
    <property type="entry name" value="Ribokinase"/>
    <property type="match status" value="1"/>
</dbReference>
<dbReference type="PRINTS" id="PR00990">
    <property type="entry name" value="RIBOKINASE"/>
</dbReference>
<evidence type="ECO:0000256" key="4">
    <source>
        <dbReference type="ARBA" id="ARBA00022679"/>
    </source>
</evidence>
<dbReference type="PROSITE" id="PS00584">
    <property type="entry name" value="PFKB_KINASES_2"/>
    <property type="match status" value="1"/>
</dbReference>
<keyword evidence="9 12" id="KW-0460">Magnesium</keyword>
<evidence type="ECO:0000256" key="11">
    <source>
        <dbReference type="ARBA" id="ARBA00023277"/>
    </source>
</evidence>
<feature type="active site" description="Proton acceptor" evidence="12">
    <location>
        <position position="270"/>
    </location>
</feature>
<accession>A0A0E1WJH6</accession>
<feature type="binding site" evidence="12">
    <location>
        <begin position="55"/>
        <end position="59"/>
    </location>
    <ligand>
        <name>substrate</name>
    </ligand>
</feature>
<comment type="caution">
    <text evidence="12">Lacks conserved residue(s) required for the propagation of feature annotation.</text>
</comment>
<evidence type="ECO:0000256" key="9">
    <source>
        <dbReference type="ARBA" id="ARBA00022842"/>
    </source>
</evidence>
<evidence type="ECO:0000256" key="10">
    <source>
        <dbReference type="ARBA" id="ARBA00022958"/>
    </source>
</evidence>
<keyword evidence="11 12" id="KW-0119">Carbohydrate metabolism</keyword>
<feature type="binding site" evidence="12">
    <location>
        <begin position="27"/>
        <end position="29"/>
    </location>
    <ligand>
        <name>substrate</name>
    </ligand>
</feature>
<feature type="binding site" evidence="12">
    <location>
        <begin position="269"/>
        <end position="270"/>
    </location>
    <ligand>
        <name>ATP</name>
        <dbReference type="ChEBI" id="CHEBI:30616"/>
    </ligand>
</feature>
<comment type="activity regulation">
    <text evidence="12">Activated by a monovalent cation that binds near, but not in, the active site. The most likely occupant of the site in vivo is potassium. Ion binding induces a conformational change that may alter substrate affinity.</text>
</comment>
<dbReference type="GO" id="GO:0004747">
    <property type="term" value="F:ribokinase activity"/>
    <property type="evidence" value="ECO:0007669"/>
    <property type="project" value="UniProtKB-UniRule"/>
</dbReference>
<feature type="binding site" evidence="12">
    <location>
        <position position="303"/>
    </location>
    <ligand>
        <name>K(+)</name>
        <dbReference type="ChEBI" id="CHEBI:29103"/>
    </ligand>
</feature>
<comment type="similarity">
    <text evidence="1">Belongs to the carbohydrate kinase pfkB family.</text>
</comment>
<dbReference type="HOGENOM" id="CLU_027634_2_0_4"/>
<gene>
    <name evidence="14" type="primary">rbsK_1</name>
    <name evidence="12" type="synonym">rbsK</name>
    <name evidence="14" type="ORF">BURPS1710A_2315</name>
</gene>
<dbReference type="PANTHER" id="PTHR10584:SF166">
    <property type="entry name" value="RIBOKINASE"/>
    <property type="match status" value="1"/>
</dbReference>
<feature type="binding site" evidence="12">
    <location>
        <position position="201"/>
    </location>
    <ligand>
        <name>ATP</name>
        <dbReference type="ChEBI" id="CHEBI:30616"/>
    </ligand>
</feature>
<protein>
    <recommendedName>
        <fullName evidence="3 12">Ribokinase</fullName>
        <shortName evidence="12">RK</shortName>
        <ecNumber evidence="2 12">2.7.1.15</ecNumber>
    </recommendedName>
</protein>
<keyword evidence="10 12" id="KW-0630">Potassium</keyword>
<dbReference type="Proteomes" id="UP000001812">
    <property type="component" value="Chromosome I"/>
</dbReference>
<dbReference type="GO" id="GO:0005524">
    <property type="term" value="F:ATP binding"/>
    <property type="evidence" value="ECO:0007669"/>
    <property type="project" value="UniProtKB-UniRule"/>
</dbReference>
<dbReference type="EMBL" id="CM000832">
    <property type="protein sequence ID" value="EET09807.1"/>
    <property type="molecule type" value="Genomic_DNA"/>
</dbReference>
<dbReference type="PANTHER" id="PTHR10584">
    <property type="entry name" value="SUGAR KINASE"/>
    <property type="match status" value="1"/>
</dbReference>
<dbReference type="Gene3D" id="3.40.1190.20">
    <property type="match status" value="1"/>
</dbReference>
<feature type="domain" description="Carbohydrate kinase PfkB" evidence="13">
    <location>
        <begin position="19"/>
        <end position="312"/>
    </location>
</feature>
<comment type="cofactor">
    <cofactor evidence="12">
        <name>Mg(2+)</name>
        <dbReference type="ChEBI" id="CHEBI:18420"/>
    </cofactor>
    <text evidence="12">Requires a divalent cation, most likely magnesium in vivo, as an electrophilic catalyst to aid phosphoryl group transfer. It is the chelate of the metal and the nucleotide that is the actual substrate.</text>
</comment>
<evidence type="ECO:0000256" key="8">
    <source>
        <dbReference type="ARBA" id="ARBA00022840"/>
    </source>
</evidence>
<comment type="subcellular location">
    <subcellularLocation>
        <location evidence="12">Cytoplasm</location>
    </subcellularLocation>
</comment>
<keyword evidence="12" id="KW-0963">Cytoplasm</keyword>
<dbReference type="InterPro" id="IPR002139">
    <property type="entry name" value="Ribo/fructo_kinase"/>
</dbReference>
<dbReference type="EC" id="2.7.1.15" evidence="2 12"/>
<dbReference type="GO" id="GO:0019303">
    <property type="term" value="P:D-ribose catabolic process"/>
    <property type="evidence" value="ECO:0007669"/>
    <property type="project" value="UniProtKB-UniRule"/>
</dbReference>
<evidence type="ECO:0000256" key="6">
    <source>
        <dbReference type="ARBA" id="ARBA00022741"/>
    </source>
</evidence>
<feature type="binding site" evidence="12">
    <location>
        <position position="266"/>
    </location>
    <ligand>
        <name>K(+)</name>
        <dbReference type="ChEBI" id="CHEBI:29103"/>
    </ligand>
</feature>
<evidence type="ECO:0000256" key="7">
    <source>
        <dbReference type="ARBA" id="ARBA00022777"/>
    </source>
</evidence>
<feature type="binding site" evidence="12">
    <location>
        <begin position="237"/>
        <end position="242"/>
    </location>
    <ligand>
        <name>ATP</name>
        <dbReference type="ChEBI" id="CHEBI:30616"/>
    </ligand>
</feature>
<evidence type="ECO:0000256" key="5">
    <source>
        <dbReference type="ARBA" id="ARBA00022723"/>
    </source>
</evidence>
<dbReference type="RefSeq" id="WP_004526901.1">
    <property type="nucleotide sequence ID" value="NZ_CM000832.1"/>
</dbReference>
<dbReference type="NCBIfam" id="TIGR02152">
    <property type="entry name" value="D_ribokin_bact"/>
    <property type="match status" value="1"/>
</dbReference>
<dbReference type="UniPathway" id="UPA00916">
    <property type="reaction ID" value="UER00889"/>
</dbReference>
<feature type="binding site" evidence="12">
    <location>
        <position position="264"/>
    </location>
    <ligand>
        <name>K(+)</name>
        <dbReference type="ChEBI" id="CHEBI:29103"/>
    </ligand>
</feature>
<sequence length="324" mass="31849">MTAAVERAAGGASPARAGRVMVVGSLNMDLVVRSARLPRPGETLAGRSFAQAAGGKGGNQAVAAARLGAQVAMLGRVGADAHGAALRAGLVAEGIDCVALSVSATATTGVALIVVDDASQNAIVIVAGSNGEVTPESIAGHEAAIAAADVLICQLETPAAAVRAALAAGRRLGKTVVLNPAPAAGPLPADWLPLVDYLIPNEIEAAALTGLPVRDPASAETAARALAAAGARNVIVTLGGQGVLALTADGDARHYPAPRVAPVDTTAAGDTFIGGFAARLAARDAPHDAIRFAQRAAALSVTRAGAQPSIPTLAELDAFAPGPA</sequence>
<keyword evidence="4 12" id="KW-0808">Transferase</keyword>
<evidence type="ECO:0000313" key="14">
    <source>
        <dbReference type="EMBL" id="EET09807.1"/>
    </source>
</evidence>
<dbReference type="SUPFAM" id="SSF53613">
    <property type="entry name" value="Ribokinase-like"/>
    <property type="match status" value="1"/>
</dbReference>
<reference evidence="14" key="1">
    <citation type="submission" date="2009-05" db="EMBL/GenBank/DDBJ databases">
        <authorList>
            <person name="Harkins D.M."/>
            <person name="DeShazer D."/>
            <person name="Woods D.E."/>
            <person name="Brinkac L.M."/>
            <person name="Brown K.A."/>
            <person name="Hung G.C."/>
            <person name="Tuanyok A."/>
            <person name="Zhang B."/>
            <person name="Nierman W.C."/>
        </authorList>
    </citation>
    <scope>NUCLEOTIDE SEQUENCE [LARGE SCALE GENOMIC DNA]</scope>
    <source>
        <strain evidence="14">1710a</strain>
    </source>
</reference>
<organism evidence="14">
    <name type="scientific">Burkholderia pseudomallei 1710a</name>
    <dbReference type="NCBI Taxonomy" id="320371"/>
    <lineage>
        <taxon>Bacteria</taxon>
        <taxon>Pseudomonadati</taxon>
        <taxon>Pseudomonadota</taxon>
        <taxon>Betaproteobacteria</taxon>
        <taxon>Burkholderiales</taxon>
        <taxon>Burkholderiaceae</taxon>
        <taxon>Burkholderia</taxon>
        <taxon>pseudomallei group</taxon>
    </lineage>
</organism>
<dbReference type="InterPro" id="IPR011877">
    <property type="entry name" value="Ribokinase"/>
</dbReference>
<feature type="binding site" evidence="12">
    <location>
        <position position="305"/>
    </location>
    <ligand>
        <name>K(+)</name>
        <dbReference type="ChEBI" id="CHEBI:29103"/>
    </ligand>
</feature>
<feature type="binding site" evidence="12">
    <location>
        <position position="300"/>
    </location>
    <ligand>
        <name>K(+)</name>
        <dbReference type="ChEBI" id="CHEBI:29103"/>
    </ligand>
</feature>
<comment type="function">
    <text evidence="12">Catalyzes the phosphorylation of ribose at O-5 in a reaction requiring ATP and magnesium. The resulting D-ribose-5-phosphate can then be used either for sythesis of nucleotides, histidine, and tryptophan, or as a component of the pentose phosphate pathway.</text>
</comment>
<dbReference type="GO" id="GO:0005829">
    <property type="term" value="C:cytosol"/>
    <property type="evidence" value="ECO:0007669"/>
    <property type="project" value="TreeGrafter"/>
</dbReference>
<dbReference type="InterPro" id="IPR002173">
    <property type="entry name" value="Carboh/pur_kinase_PfkB_CS"/>
</dbReference>
<comment type="similarity">
    <text evidence="12">Belongs to the carbohydrate kinase PfkB family. Ribokinase subfamily.</text>
</comment>
<dbReference type="InterPro" id="IPR011611">
    <property type="entry name" value="PfkB_dom"/>
</dbReference>
<dbReference type="AlphaFoldDB" id="A0A0E1WJH6"/>
<keyword evidence="6 12" id="KW-0547">Nucleotide-binding</keyword>
<keyword evidence="5 12" id="KW-0479">Metal-binding</keyword>
<proteinExistence type="inferred from homology"/>
<dbReference type="InterPro" id="IPR029056">
    <property type="entry name" value="Ribokinase-like"/>
</dbReference>
<comment type="subunit">
    <text evidence="12">Homodimer.</text>
</comment>
<dbReference type="Pfam" id="PF00294">
    <property type="entry name" value="PfkB"/>
    <property type="match status" value="1"/>
</dbReference>